<evidence type="ECO:0000313" key="17">
    <source>
        <dbReference type="Proteomes" id="UP000677054"/>
    </source>
</evidence>
<dbReference type="Gene3D" id="1.20.120.1760">
    <property type="match status" value="1"/>
</dbReference>
<dbReference type="InterPro" id="IPR043130">
    <property type="entry name" value="CDP-OH_PTrfase_TM_dom"/>
</dbReference>
<dbReference type="GO" id="GO:0006646">
    <property type="term" value="P:phosphatidylethanolamine biosynthetic process"/>
    <property type="evidence" value="ECO:0007669"/>
    <property type="project" value="TreeGrafter"/>
</dbReference>
<dbReference type="GO" id="GO:0004307">
    <property type="term" value="F:ethanolaminephosphotransferase activity"/>
    <property type="evidence" value="ECO:0007669"/>
    <property type="project" value="TreeGrafter"/>
</dbReference>
<reference evidence="16" key="1">
    <citation type="submission" date="2020-11" db="EMBL/GenBank/DDBJ databases">
        <authorList>
            <person name="Tran Van P."/>
        </authorList>
    </citation>
    <scope>NUCLEOTIDE SEQUENCE</scope>
</reference>
<evidence type="ECO:0000256" key="2">
    <source>
        <dbReference type="ARBA" id="ARBA00010441"/>
    </source>
</evidence>
<evidence type="ECO:0000256" key="12">
    <source>
        <dbReference type="ARBA" id="ARBA00037890"/>
    </source>
</evidence>
<evidence type="ECO:0000256" key="9">
    <source>
        <dbReference type="ARBA" id="ARBA00036100"/>
    </source>
</evidence>
<evidence type="ECO:0000313" key="16">
    <source>
        <dbReference type="EMBL" id="CAD7247754.1"/>
    </source>
</evidence>
<organism evidence="16">
    <name type="scientific">Darwinula stevensoni</name>
    <dbReference type="NCBI Taxonomy" id="69355"/>
    <lineage>
        <taxon>Eukaryota</taxon>
        <taxon>Metazoa</taxon>
        <taxon>Ecdysozoa</taxon>
        <taxon>Arthropoda</taxon>
        <taxon>Crustacea</taxon>
        <taxon>Oligostraca</taxon>
        <taxon>Ostracoda</taxon>
        <taxon>Podocopa</taxon>
        <taxon>Podocopida</taxon>
        <taxon>Darwinulocopina</taxon>
        <taxon>Darwinuloidea</taxon>
        <taxon>Darwinulidae</taxon>
        <taxon>Darwinula</taxon>
    </lineage>
</organism>
<keyword evidence="3 15" id="KW-0808">Transferase</keyword>
<dbReference type="Pfam" id="PF01066">
    <property type="entry name" value="CDP-OH_P_transf"/>
    <property type="match status" value="1"/>
</dbReference>
<comment type="subcellular location">
    <subcellularLocation>
        <location evidence="1">Membrane</location>
        <topology evidence="1">Multi-pass membrane protein</topology>
    </subcellularLocation>
</comment>
<evidence type="ECO:0000256" key="4">
    <source>
        <dbReference type="ARBA" id="ARBA00022692"/>
    </source>
</evidence>
<keyword evidence="7" id="KW-0594">Phospholipid biosynthesis</keyword>
<dbReference type="PROSITE" id="PS00379">
    <property type="entry name" value="CDP_ALCOHOL_P_TRANSF"/>
    <property type="match status" value="1"/>
</dbReference>
<keyword evidence="7" id="KW-0444">Lipid biosynthesis</keyword>
<evidence type="ECO:0000256" key="1">
    <source>
        <dbReference type="ARBA" id="ARBA00004141"/>
    </source>
</evidence>
<evidence type="ECO:0000256" key="14">
    <source>
        <dbReference type="ARBA" id="ARBA00048570"/>
    </source>
</evidence>
<dbReference type="GO" id="GO:0004142">
    <property type="term" value="F:diacylglycerol cholinephosphotransferase activity"/>
    <property type="evidence" value="ECO:0007669"/>
    <property type="project" value="UniProtKB-EC"/>
</dbReference>
<name>A0A7R9A635_9CRUS</name>
<dbReference type="OrthoDB" id="196717at2759"/>
<comment type="similarity">
    <text evidence="2 15">Belongs to the CDP-alcohol phosphatidyltransferase class-I family.</text>
</comment>
<dbReference type="InterPro" id="IPR014472">
    <property type="entry name" value="CHOPT"/>
</dbReference>
<evidence type="ECO:0000256" key="5">
    <source>
        <dbReference type="ARBA" id="ARBA00022989"/>
    </source>
</evidence>
<dbReference type="EMBL" id="CAJPEV010001569">
    <property type="protein sequence ID" value="CAG0893323.1"/>
    <property type="molecule type" value="Genomic_DNA"/>
</dbReference>
<keyword evidence="4" id="KW-0812">Transmembrane</keyword>
<evidence type="ECO:0000256" key="10">
    <source>
        <dbReference type="ARBA" id="ARBA00036651"/>
    </source>
</evidence>
<dbReference type="FunFam" id="1.20.120.1760:FF:000002">
    <property type="entry name" value="Choline/ethanolamine phosphotransferase 1"/>
    <property type="match status" value="1"/>
</dbReference>
<comment type="catalytic activity">
    <reaction evidence="14">
        <text>CDP-choline + a 1,2-diacyl-sn-glycerol = a 1,2-diacyl-sn-glycero-3-phosphocholine + CMP + H(+)</text>
        <dbReference type="Rhea" id="RHEA:32939"/>
        <dbReference type="ChEBI" id="CHEBI:15378"/>
        <dbReference type="ChEBI" id="CHEBI:17815"/>
        <dbReference type="ChEBI" id="CHEBI:57643"/>
        <dbReference type="ChEBI" id="CHEBI:58779"/>
        <dbReference type="ChEBI" id="CHEBI:60377"/>
        <dbReference type="EC" id="2.7.8.2"/>
    </reaction>
    <physiologicalReaction direction="left-to-right" evidence="14">
        <dbReference type="Rhea" id="RHEA:32940"/>
    </physiologicalReaction>
</comment>
<dbReference type="Proteomes" id="UP000677054">
    <property type="component" value="Unassembled WGS sequence"/>
</dbReference>
<evidence type="ECO:0000256" key="8">
    <source>
        <dbReference type="ARBA" id="ARBA00023264"/>
    </source>
</evidence>
<dbReference type="GO" id="GO:0005794">
    <property type="term" value="C:Golgi apparatus"/>
    <property type="evidence" value="ECO:0007669"/>
    <property type="project" value="TreeGrafter"/>
</dbReference>
<keyword evidence="6" id="KW-0472">Membrane</keyword>
<sequence length="302" mass="33675">MGEERSGDVWVHGQPPGGVVGPGIFCSVSPQAYVNYWIRETSSVERNMSIFTGLSLEGEVRQCGYLHSFRHGQECGEPKLPLNLPPPVNTYVADTVTLDSSETSMMTNFGKRLNGEIRRANQVLTPLQLKKLSEHKYNCDSKSLLDPFLQPYWNWLVKQVPVWMAPNFITISGLLVNVVTSLILFFYSPDGVHPPPRWACLLCAAGIFIYQSLDAIDGKQARRTGSSSPLGELFDHGCDAISSVFISIAACIAVKLGEYPGWMFFQCFSAMALFYCSHWQTYVTDALYLELLKNGVINEKLN</sequence>
<keyword evidence="7" id="KW-0443">Lipid metabolism</keyword>
<evidence type="ECO:0000256" key="7">
    <source>
        <dbReference type="ARBA" id="ARBA00023209"/>
    </source>
</evidence>
<comment type="catalytic activity">
    <reaction evidence="9">
        <text>1-hexadecanoyl-2-(4Z,7Z,10Z,13Z,16Z,19Z-docosahexaenoyl)-sn-glycerol + CDP-choline = 1-hexadecanoyl-2-(4Z,7Z,10Z,13Z,16Z,19Z-docosahexaenoyl)-sn-glycero-3-phosphocholine + CMP + H(+)</text>
        <dbReference type="Rhea" id="RHEA:54332"/>
        <dbReference type="ChEBI" id="CHEBI:15378"/>
        <dbReference type="ChEBI" id="CHEBI:58779"/>
        <dbReference type="ChEBI" id="CHEBI:60377"/>
        <dbReference type="ChEBI" id="CHEBI:74963"/>
        <dbReference type="ChEBI" id="CHEBI:82949"/>
    </reaction>
    <physiologicalReaction direction="left-to-right" evidence="9">
        <dbReference type="Rhea" id="RHEA:54333"/>
    </physiologicalReaction>
</comment>
<evidence type="ECO:0000256" key="3">
    <source>
        <dbReference type="ARBA" id="ARBA00022679"/>
    </source>
</evidence>
<evidence type="ECO:0000256" key="15">
    <source>
        <dbReference type="RuleBase" id="RU003750"/>
    </source>
</evidence>
<dbReference type="InterPro" id="IPR048254">
    <property type="entry name" value="CDP_ALCOHOL_P_TRANSF_CS"/>
</dbReference>
<evidence type="ECO:0000256" key="6">
    <source>
        <dbReference type="ARBA" id="ARBA00023136"/>
    </source>
</evidence>
<comment type="catalytic activity">
    <reaction evidence="10">
        <text>1,2-dioctanoyl-sn-glycerol + CDP-choline = 1,2-dioctanoyl-sn-glycero-3-phosphocholine + CMP + H(+)</text>
        <dbReference type="Rhea" id="RHEA:54232"/>
        <dbReference type="ChEBI" id="CHEBI:15378"/>
        <dbReference type="ChEBI" id="CHEBI:58779"/>
        <dbReference type="ChEBI" id="CHEBI:60377"/>
        <dbReference type="ChEBI" id="CHEBI:76979"/>
        <dbReference type="ChEBI" id="CHEBI:78228"/>
    </reaction>
    <physiologicalReaction direction="left-to-right" evidence="10">
        <dbReference type="Rhea" id="RHEA:54233"/>
    </physiologicalReaction>
</comment>
<dbReference type="EC" id="2.7.8.2" evidence="13"/>
<evidence type="ECO:0000256" key="13">
    <source>
        <dbReference type="ARBA" id="ARBA00038987"/>
    </source>
</evidence>
<keyword evidence="17" id="KW-1185">Reference proteome</keyword>
<proteinExistence type="inferred from homology"/>
<dbReference type="PANTHER" id="PTHR10414:SF37">
    <property type="entry name" value="BB IN A BOXCAR, ISOFORM C"/>
    <property type="match status" value="1"/>
</dbReference>
<dbReference type="AlphaFoldDB" id="A0A7R9A635"/>
<protein>
    <recommendedName>
        <fullName evidence="13">diacylglycerol cholinephosphotransferase</fullName>
        <ecNumber evidence="13">2.7.8.2</ecNumber>
    </recommendedName>
</protein>
<comment type="pathway">
    <text evidence="12">Phospholipid metabolism; phosphatidylcholine biosynthesis; phosphatidylcholine from phosphocholine: step 2/2.</text>
</comment>
<dbReference type="PANTHER" id="PTHR10414">
    <property type="entry name" value="ETHANOLAMINEPHOSPHOTRANSFERASE"/>
    <property type="match status" value="1"/>
</dbReference>
<comment type="catalytic activity">
    <reaction evidence="11">
        <text>1-hexadecanoyl-2-(9Z-octadecenoyl)-sn-glycerol + CDP-choline = 1-hexadecanoyl-2-(9Z-octadecenoyl)-sn-glycero-3-phosphocholine + CMP + H(+)</text>
        <dbReference type="Rhea" id="RHEA:54244"/>
        <dbReference type="ChEBI" id="CHEBI:15378"/>
        <dbReference type="ChEBI" id="CHEBI:58779"/>
        <dbReference type="ChEBI" id="CHEBI:60377"/>
        <dbReference type="ChEBI" id="CHEBI:73001"/>
        <dbReference type="ChEBI" id="CHEBI:75466"/>
    </reaction>
    <physiologicalReaction direction="left-to-right" evidence="11">
        <dbReference type="Rhea" id="RHEA:54245"/>
    </physiologicalReaction>
</comment>
<accession>A0A7R9A635</accession>
<gene>
    <name evidence="16" type="ORF">DSTB1V02_LOCUS7579</name>
</gene>
<dbReference type="EMBL" id="LR901086">
    <property type="protein sequence ID" value="CAD7247754.1"/>
    <property type="molecule type" value="Genomic_DNA"/>
</dbReference>
<dbReference type="GO" id="GO:0005789">
    <property type="term" value="C:endoplasmic reticulum membrane"/>
    <property type="evidence" value="ECO:0007669"/>
    <property type="project" value="TreeGrafter"/>
</dbReference>
<keyword evidence="8" id="KW-1208">Phospholipid metabolism</keyword>
<dbReference type="InterPro" id="IPR000462">
    <property type="entry name" value="CDP-OH_P_trans"/>
</dbReference>
<keyword evidence="5" id="KW-1133">Transmembrane helix</keyword>
<evidence type="ECO:0000256" key="11">
    <source>
        <dbReference type="ARBA" id="ARBA00036890"/>
    </source>
</evidence>